<dbReference type="InterPro" id="IPR003593">
    <property type="entry name" value="AAA+_ATPase"/>
</dbReference>
<evidence type="ECO:0000256" key="7">
    <source>
        <dbReference type="ARBA" id="ARBA00022840"/>
    </source>
</evidence>
<dbReference type="GO" id="GO:0005524">
    <property type="term" value="F:ATP binding"/>
    <property type="evidence" value="ECO:0007669"/>
    <property type="project" value="UniProtKB-KW"/>
</dbReference>
<keyword evidence="3" id="KW-1003">Cell membrane</keyword>
<keyword evidence="8" id="KW-1278">Translocase</keyword>
<feature type="domain" description="ABC transporter" evidence="10">
    <location>
        <begin position="11"/>
        <end position="247"/>
    </location>
</feature>
<dbReference type="InterPro" id="IPR027417">
    <property type="entry name" value="P-loop_NTPase"/>
</dbReference>
<keyword evidence="5" id="KW-0677">Repeat</keyword>
<evidence type="ECO:0000256" key="8">
    <source>
        <dbReference type="ARBA" id="ARBA00022967"/>
    </source>
</evidence>
<evidence type="ECO:0000256" key="2">
    <source>
        <dbReference type="ARBA" id="ARBA00022448"/>
    </source>
</evidence>
<dbReference type="PROSITE" id="PS00211">
    <property type="entry name" value="ABC_TRANSPORTER_1"/>
    <property type="match status" value="1"/>
</dbReference>
<dbReference type="Gene3D" id="3.40.50.300">
    <property type="entry name" value="P-loop containing nucleotide triphosphate hydrolases"/>
    <property type="match status" value="2"/>
</dbReference>
<dbReference type="CDD" id="cd03215">
    <property type="entry name" value="ABC_Carb_Monos_II"/>
    <property type="match status" value="1"/>
</dbReference>
<dbReference type="RefSeq" id="WP_227307999.1">
    <property type="nucleotide sequence ID" value="NZ_JAESVA010000004.1"/>
</dbReference>
<comment type="caution">
    <text evidence="11">The sequence shown here is derived from an EMBL/GenBank/DDBJ whole genome shotgun (WGS) entry which is preliminary data.</text>
</comment>
<evidence type="ECO:0000259" key="10">
    <source>
        <dbReference type="PROSITE" id="PS50893"/>
    </source>
</evidence>
<evidence type="ECO:0000313" key="11">
    <source>
        <dbReference type="EMBL" id="MCB8881328.1"/>
    </source>
</evidence>
<dbReference type="Pfam" id="PF00005">
    <property type="entry name" value="ABC_tran"/>
    <property type="match status" value="2"/>
</dbReference>
<keyword evidence="2" id="KW-0813">Transport</keyword>
<dbReference type="AlphaFoldDB" id="A0A964E4V3"/>
<dbReference type="PANTHER" id="PTHR43790">
    <property type="entry name" value="CARBOHYDRATE TRANSPORT ATP-BINDING PROTEIN MG119-RELATED"/>
    <property type="match status" value="1"/>
</dbReference>
<protein>
    <submittedName>
        <fullName evidence="11">Sugar ABC transporter ATP-binding protein</fullName>
    </submittedName>
</protein>
<comment type="subcellular location">
    <subcellularLocation>
        <location evidence="1">Cell membrane</location>
        <topology evidence="1">Peripheral membrane protein</topology>
    </subcellularLocation>
</comment>
<dbReference type="SMART" id="SM00382">
    <property type="entry name" value="AAA"/>
    <property type="match status" value="2"/>
</dbReference>
<name>A0A964E4V3_9PROT</name>
<evidence type="ECO:0000256" key="1">
    <source>
        <dbReference type="ARBA" id="ARBA00004202"/>
    </source>
</evidence>
<evidence type="ECO:0000313" key="12">
    <source>
        <dbReference type="Proteomes" id="UP000721844"/>
    </source>
</evidence>
<dbReference type="CDD" id="cd03216">
    <property type="entry name" value="ABC_Carb_Monos_I"/>
    <property type="match status" value="1"/>
</dbReference>
<dbReference type="SUPFAM" id="SSF52540">
    <property type="entry name" value="P-loop containing nucleoside triphosphate hydrolases"/>
    <property type="match status" value="2"/>
</dbReference>
<dbReference type="InterPro" id="IPR003439">
    <property type="entry name" value="ABC_transporter-like_ATP-bd"/>
</dbReference>
<accession>A0A964E4V3</accession>
<feature type="domain" description="ABC transporter" evidence="10">
    <location>
        <begin position="253"/>
        <end position="503"/>
    </location>
</feature>
<keyword evidence="4" id="KW-0762">Sugar transport</keyword>
<dbReference type="EMBL" id="JAESVA010000004">
    <property type="protein sequence ID" value="MCB8881328.1"/>
    <property type="molecule type" value="Genomic_DNA"/>
</dbReference>
<proteinExistence type="predicted"/>
<organism evidence="11 12">
    <name type="scientific">Acidisoma cellulosilyticum</name>
    <dbReference type="NCBI Taxonomy" id="2802395"/>
    <lineage>
        <taxon>Bacteria</taxon>
        <taxon>Pseudomonadati</taxon>
        <taxon>Pseudomonadota</taxon>
        <taxon>Alphaproteobacteria</taxon>
        <taxon>Acetobacterales</taxon>
        <taxon>Acidocellaceae</taxon>
        <taxon>Acidisoma</taxon>
    </lineage>
</organism>
<evidence type="ECO:0000256" key="6">
    <source>
        <dbReference type="ARBA" id="ARBA00022741"/>
    </source>
</evidence>
<dbReference type="InterPro" id="IPR050107">
    <property type="entry name" value="ABC_carbohydrate_import_ATPase"/>
</dbReference>
<evidence type="ECO:0000256" key="9">
    <source>
        <dbReference type="ARBA" id="ARBA00023136"/>
    </source>
</evidence>
<dbReference type="GO" id="GO:0005886">
    <property type="term" value="C:plasma membrane"/>
    <property type="evidence" value="ECO:0007669"/>
    <property type="project" value="UniProtKB-SubCell"/>
</dbReference>
<keyword evidence="12" id="KW-1185">Reference proteome</keyword>
<evidence type="ECO:0000256" key="4">
    <source>
        <dbReference type="ARBA" id="ARBA00022597"/>
    </source>
</evidence>
<gene>
    <name evidence="11" type="ORF">ACELLULO517_13855</name>
</gene>
<dbReference type="InterPro" id="IPR017871">
    <property type="entry name" value="ABC_transporter-like_CS"/>
</dbReference>
<keyword evidence="9" id="KW-0472">Membrane</keyword>
<evidence type="ECO:0000256" key="5">
    <source>
        <dbReference type="ARBA" id="ARBA00022737"/>
    </source>
</evidence>
<dbReference type="PROSITE" id="PS50893">
    <property type="entry name" value="ABC_TRANSPORTER_2"/>
    <property type="match status" value="2"/>
</dbReference>
<reference evidence="11 12" key="1">
    <citation type="journal article" date="2021" name="Microorganisms">
        <title>Acidisoma silvae sp. nov. and Acidisomacellulosilytica sp. nov., Two Acidophilic Bacteria Isolated from Decaying Wood, Hydrolyzing Cellulose and Producing Poly-3-hydroxybutyrate.</title>
        <authorList>
            <person name="Mieszkin S."/>
            <person name="Pouder E."/>
            <person name="Uroz S."/>
            <person name="Simon-Colin C."/>
            <person name="Alain K."/>
        </authorList>
    </citation>
    <scope>NUCLEOTIDE SEQUENCE [LARGE SCALE GENOMIC DNA]</scope>
    <source>
        <strain evidence="11 12">HW T5.17</strain>
    </source>
</reference>
<dbReference type="PANTHER" id="PTHR43790:SF3">
    <property type="entry name" value="D-ALLOSE IMPORT ATP-BINDING PROTEIN ALSA-RELATED"/>
    <property type="match status" value="1"/>
</dbReference>
<evidence type="ECO:0000256" key="3">
    <source>
        <dbReference type="ARBA" id="ARBA00022475"/>
    </source>
</evidence>
<dbReference type="Proteomes" id="UP000721844">
    <property type="component" value="Unassembled WGS sequence"/>
</dbReference>
<dbReference type="GO" id="GO:0016887">
    <property type="term" value="F:ATP hydrolysis activity"/>
    <property type="evidence" value="ECO:0007669"/>
    <property type="project" value="InterPro"/>
</dbReference>
<keyword evidence="7 11" id="KW-0067">ATP-binding</keyword>
<sequence>MTASVQGPDAVRMTGIMKSFGGIRALDGVDLSVAPGSIHALLGENGAGKSTILKILRGVQVPDAGEIHVAGVPMTQYTPEAARNLGVAMIFQEMSLIPTLTVAQNIFLTREPRAGRFLLDDRSANNLAKLLLQQLGLDIDPRTPTDRLSTGEKQMTEIAKAISQHARVLIMDEPTSALSTAEVERLFAFLRGIKDQGVAVIYVSHKMDEIQQIADTVTILRDGRHIITKPLAELTLESIIEHIVGRRVNAFAWKSRQVDRSQAPLMQVRNLSGLQKPSGISFDLYPGEILGIAGLMGAGRSELARAICGIDKMAEGEVRVQGKVVNTSSPRAAIRAGIALIPEDRRTQGLILEHSVLSNLSLPTIDSLSSAGFVDDRRAKTVAEGLVSRLRVKLGSLTSPVRLLSGGNQQKVVLGKWLAADPIILILDEPTAGVDIGSKAEIVELIRSLADAGRAIIMISSELAELLSVSDRILVMHGGRITRDISRDEIDGWAENDANAVDRISQMEHGLQLAIQGGQGLV</sequence>
<dbReference type="FunFam" id="3.40.50.300:FF:000127">
    <property type="entry name" value="Ribose import ATP-binding protein RbsA"/>
    <property type="match status" value="1"/>
</dbReference>
<keyword evidence="6" id="KW-0547">Nucleotide-binding</keyword>